<evidence type="ECO:0000313" key="2">
    <source>
        <dbReference type="Proteomes" id="UP000075763"/>
    </source>
</evidence>
<sequence length="110" mass="12880">MTYIVENELIKNEDFSAWQRGKKQRAEEVYSRKISEVIDSKNLDSYEWNENEIDYENAVYEYDYLEVVLESTAGIRNSLAHGSPMLSPTPIIEFDITSTIINKVYERFKG</sequence>
<dbReference type="AlphaFoldDB" id="A0ABD4EJZ2"/>
<reference evidence="1 2" key="1">
    <citation type="submission" date="2016-03" db="EMBL/GenBank/DDBJ databases">
        <authorList>
            <person name="Zhang H."/>
            <person name="Liu R."/>
            <person name="Wang M."/>
            <person name="Wang H."/>
            <person name="Wang L."/>
            <person name="Song L."/>
        </authorList>
    </citation>
    <scope>NUCLEOTIDE SEQUENCE [LARGE SCALE GENOMIC DNA]</scope>
    <source>
        <strain evidence="1 2">DSM 16099</strain>
    </source>
</reference>
<dbReference type="Proteomes" id="UP000075763">
    <property type="component" value="Unassembled WGS sequence"/>
</dbReference>
<evidence type="ECO:0000313" key="1">
    <source>
        <dbReference type="EMBL" id="KYL32154.1"/>
    </source>
</evidence>
<comment type="caution">
    <text evidence="1">The sequence shown here is derived from an EMBL/GenBank/DDBJ whole genome shotgun (WGS) entry which is preliminary data.</text>
</comment>
<dbReference type="EMBL" id="LVCN01000051">
    <property type="protein sequence ID" value="KYL32154.1"/>
    <property type="molecule type" value="Genomic_DNA"/>
</dbReference>
<gene>
    <name evidence="1" type="ORF">A2I96_18310</name>
</gene>
<protein>
    <submittedName>
        <fullName evidence="1">Uncharacterized protein</fullName>
    </submittedName>
</protein>
<accession>A0ABD4EJZ2</accession>
<name>A0ABD4EJZ2_9GAMM</name>
<proteinExistence type="predicted"/>
<organism evidence="1 2">
    <name type="scientific">Pseudoalteromonas tetraodonis</name>
    <dbReference type="NCBI Taxonomy" id="43659"/>
    <lineage>
        <taxon>Bacteria</taxon>
        <taxon>Pseudomonadati</taxon>
        <taxon>Pseudomonadota</taxon>
        <taxon>Gammaproteobacteria</taxon>
        <taxon>Alteromonadales</taxon>
        <taxon>Pseudoalteromonadaceae</taxon>
        <taxon>Pseudoalteromonas</taxon>
    </lineage>
</organism>